<dbReference type="InterPro" id="IPR036582">
    <property type="entry name" value="Mao_N_sf"/>
</dbReference>
<name>A0A1A5YS52_9BACL</name>
<feature type="domain" description="Copper amine oxidase-like N-terminal" evidence="3">
    <location>
        <begin position="47"/>
        <end position="179"/>
    </location>
</feature>
<protein>
    <recommendedName>
        <fullName evidence="3">Copper amine oxidase-like N-terminal domain-containing protein</fullName>
    </recommendedName>
</protein>
<dbReference type="OrthoDB" id="574706at2"/>
<dbReference type="AlphaFoldDB" id="A0A1A5YS52"/>
<dbReference type="Pfam" id="PF07833">
    <property type="entry name" value="Cu_amine_oxidN1"/>
    <property type="match status" value="1"/>
</dbReference>
<dbReference type="Gene3D" id="3.30.457.10">
    <property type="entry name" value="Copper amine oxidase-like, N-terminal domain"/>
    <property type="match status" value="1"/>
</dbReference>
<evidence type="ECO:0000259" key="3">
    <source>
        <dbReference type="Pfam" id="PF07833"/>
    </source>
</evidence>
<feature type="compositionally biased region" description="Low complexity" evidence="1">
    <location>
        <begin position="209"/>
        <end position="220"/>
    </location>
</feature>
<comment type="caution">
    <text evidence="4">The sequence shown here is derived from an EMBL/GenBank/DDBJ whole genome shotgun (WGS) entry which is preliminary data.</text>
</comment>
<feature type="signal peptide" evidence="2">
    <location>
        <begin position="1"/>
        <end position="27"/>
    </location>
</feature>
<feature type="chain" id="PRO_5008340555" description="Copper amine oxidase-like N-terminal domain-containing protein" evidence="2">
    <location>
        <begin position="28"/>
        <end position="343"/>
    </location>
</feature>
<organism evidence="4 5">
    <name type="scientific">Paenibacillus oryzae</name>
    <dbReference type="NCBI Taxonomy" id="1844972"/>
    <lineage>
        <taxon>Bacteria</taxon>
        <taxon>Bacillati</taxon>
        <taxon>Bacillota</taxon>
        <taxon>Bacilli</taxon>
        <taxon>Bacillales</taxon>
        <taxon>Paenibacillaceae</taxon>
        <taxon>Paenibacillus</taxon>
    </lineage>
</organism>
<dbReference type="STRING" id="1844972.A7K91_21150"/>
<accession>A0A1A5YS52</accession>
<dbReference type="EMBL" id="LYPA01000026">
    <property type="protein sequence ID" value="OBR68393.1"/>
    <property type="molecule type" value="Genomic_DNA"/>
</dbReference>
<sequence>MRSLKRAAALTFAMVILLALLPAGVWAADASKPTVVKVKTQAVGLVFDGQELKLPENQHSFIYQGRVYLPIRYISYALQQTVGWDGKKLQVTVDEPNEKELAELQKQLMDNSSGKAKPFKSVTLPVRTIKATLLFNGKAKALPEGQAMFIYDGAIYVPVRFLAEAIGTEMNWDPVSRTVNGESAAYRAQFNEEKDPGKPNGTSGGTTGNEGAAGENAGAGSQPGAGGGGGGGNGGGVVPVKPTYEQITANAQSSLESLRDGCKTKLIGMAEKYLAATDATVKAQIKAEISAEVDNCTSQFESLLSGISSNLSSNGYSTDIIEEYRKAFEAEMAAGKALAGKMS</sequence>
<dbReference type="RefSeq" id="WP_068679155.1">
    <property type="nucleotide sequence ID" value="NZ_LYPA01000026.1"/>
</dbReference>
<proteinExistence type="predicted"/>
<keyword evidence="5" id="KW-1185">Reference proteome</keyword>
<feature type="region of interest" description="Disordered" evidence="1">
    <location>
        <begin position="190"/>
        <end position="239"/>
    </location>
</feature>
<reference evidence="4 5" key="1">
    <citation type="submission" date="2016-05" db="EMBL/GenBank/DDBJ databases">
        <title>Paenibacillus oryzae. sp. nov., isolated from the rice root.</title>
        <authorList>
            <person name="Zhang J."/>
            <person name="Zhang X."/>
        </authorList>
    </citation>
    <scope>NUCLEOTIDE SEQUENCE [LARGE SCALE GENOMIC DNA]</scope>
    <source>
        <strain evidence="4 5">1DrF-4</strain>
    </source>
</reference>
<evidence type="ECO:0000313" key="4">
    <source>
        <dbReference type="EMBL" id="OBR68393.1"/>
    </source>
</evidence>
<dbReference type="InterPro" id="IPR012854">
    <property type="entry name" value="Cu_amine_oxidase-like_N"/>
</dbReference>
<feature type="compositionally biased region" description="Gly residues" evidence="1">
    <location>
        <begin position="221"/>
        <end position="237"/>
    </location>
</feature>
<evidence type="ECO:0000256" key="2">
    <source>
        <dbReference type="SAM" id="SignalP"/>
    </source>
</evidence>
<gene>
    <name evidence="4" type="ORF">A7K91_21150</name>
</gene>
<evidence type="ECO:0000313" key="5">
    <source>
        <dbReference type="Proteomes" id="UP000092024"/>
    </source>
</evidence>
<evidence type="ECO:0000256" key="1">
    <source>
        <dbReference type="SAM" id="MobiDB-lite"/>
    </source>
</evidence>
<dbReference type="Proteomes" id="UP000092024">
    <property type="component" value="Unassembled WGS sequence"/>
</dbReference>
<keyword evidence="2" id="KW-0732">Signal</keyword>
<dbReference type="SUPFAM" id="SSF55383">
    <property type="entry name" value="Copper amine oxidase, domain N"/>
    <property type="match status" value="2"/>
</dbReference>